<dbReference type="STRING" id="1166073.SAMN05192530_11724"/>
<dbReference type="InterPro" id="IPR041129">
    <property type="entry name" value="CdiI_2"/>
</dbReference>
<reference evidence="2 3" key="1">
    <citation type="submission" date="2016-10" db="EMBL/GenBank/DDBJ databases">
        <authorList>
            <person name="de Groot N.N."/>
        </authorList>
    </citation>
    <scope>NUCLEOTIDE SEQUENCE [LARGE SCALE GENOMIC DNA]</scope>
    <source>
        <strain evidence="3">L7-484,KACC 16230,DSM 25025</strain>
    </source>
</reference>
<proteinExistence type="predicted"/>
<dbReference type="RefSeq" id="WP_090677108.1">
    <property type="nucleotide sequence ID" value="NZ_FNIT01000017.1"/>
</dbReference>
<accession>A0A1H0N4A0</accession>
<evidence type="ECO:0000313" key="3">
    <source>
        <dbReference type="Proteomes" id="UP000198793"/>
    </source>
</evidence>
<organism evidence="2 3">
    <name type="scientific">Aureimonas jatrophae</name>
    <dbReference type="NCBI Taxonomy" id="1166073"/>
    <lineage>
        <taxon>Bacteria</taxon>
        <taxon>Pseudomonadati</taxon>
        <taxon>Pseudomonadota</taxon>
        <taxon>Alphaproteobacteria</taxon>
        <taxon>Hyphomicrobiales</taxon>
        <taxon>Aurantimonadaceae</taxon>
        <taxon>Aureimonas</taxon>
    </lineage>
</organism>
<protein>
    <recommendedName>
        <fullName evidence="1">CdiI immunity protein domain-containing protein</fullName>
    </recommendedName>
</protein>
<dbReference type="OrthoDB" id="8395273at2"/>
<dbReference type="EMBL" id="FNIT01000017">
    <property type="protein sequence ID" value="SDO87539.1"/>
    <property type="molecule type" value="Genomic_DNA"/>
</dbReference>
<name>A0A1H0N4A0_9HYPH</name>
<gene>
    <name evidence="2" type="ORF">SAMN05192530_11724</name>
</gene>
<evidence type="ECO:0000313" key="2">
    <source>
        <dbReference type="EMBL" id="SDO87539.1"/>
    </source>
</evidence>
<dbReference type="Pfam" id="PF18593">
    <property type="entry name" value="CdiI_2"/>
    <property type="match status" value="1"/>
</dbReference>
<sequence>MSEADDLFELDQLIRAYLHQDMELEAASVPEAIGRYARLNDERTKASLAAAMDLFLHRFHNDLHAEFARRYRYDFMPDELGLDVPGFFQMVRAILADPAAYRRYETGGRAAHG</sequence>
<dbReference type="Proteomes" id="UP000198793">
    <property type="component" value="Unassembled WGS sequence"/>
</dbReference>
<keyword evidence="3" id="KW-1185">Reference proteome</keyword>
<evidence type="ECO:0000259" key="1">
    <source>
        <dbReference type="Pfam" id="PF18593"/>
    </source>
</evidence>
<feature type="domain" description="CdiI immunity protein" evidence="1">
    <location>
        <begin position="9"/>
        <end position="93"/>
    </location>
</feature>
<dbReference type="AlphaFoldDB" id="A0A1H0N4A0"/>